<dbReference type="PANTHER" id="PTHR43424:SF1">
    <property type="entry name" value="LOCUS PUTATIVE PROTEIN 1-RELATED"/>
    <property type="match status" value="1"/>
</dbReference>
<sequence>MKGNRFLQNTSWLVFGKIFQMIIQFFIGIISARYLGPDNFGTISYISSFITFFASIVLLGLNGVLINELVVNRNREGEIVGTAIYLRFIVGALSTLLLYVIIIFSEGIDSEFFTVAIIMSIQLPLYAFDSIGYWFQSQLLSKKIVLIQSVAFLFVATYKVYILISKKTVTWFAFSASLNILLMAILYYLVYKKSSSQKLRFSPTFAKRLLRQCFPFLLETLMVQIYAQTDKVMIRNLMGSVGQVGIYTACTTICGLIGFIPVAIIDSGRPVIMELKAHNDAKYELRLKQLIAAVSWISILYSLCISLFSYPILYILYGKEFISGNLCLKIVVWYTAFSFLGGIRSIWLICEKKNMYVFWLSLLGAITNVALNLFLIPKYGINGAAFATFLTQVLSNLIYPMFFKQTQRFSLLAFNSIMLRDIDIRGLLKNLRYIR</sequence>
<keyword evidence="4 5" id="KW-0472">Membrane</keyword>
<keyword evidence="2 5" id="KW-0812">Transmembrane</keyword>
<feature type="transmembrane region" description="Helical" evidence="5">
    <location>
        <begin position="330"/>
        <end position="349"/>
    </location>
</feature>
<dbReference type="EMBL" id="VSSQ01007663">
    <property type="protein sequence ID" value="MPM36609.1"/>
    <property type="molecule type" value="Genomic_DNA"/>
</dbReference>
<feature type="transmembrane region" description="Helical" evidence="5">
    <location>
        <begin position="289"/>
        <end position="310"/>
    </location>
</feature>
<evidence type="ECO:0000256" key="2">
    <source>
        <dbReference type="ARBA" id="ARBA00022692"/>
    </source>
</evidence>
<feature type="transmembrane region" description="Helical" evidence="5">
    <location>
        <begin position="42"/>
        <end position="65"/>
    </location>
</feature>
<feature type="transmembrane region" description="Helical" evidence="5">
    <location>
        <begin position="85"/>
        <end position="106"/>
    </location>
</feature>
<evidence type="ECO:0000313" key="6">
    <source>
        <dbReference type="EMBL" id="MPM36609.1"/>
    </source>
</evidence>
<feature type="transmembrane region" description="Helical" evidence="5">
    <location>
        <begin position="170"/>
        <end position="189"/>
    </location>
</feature>
<dbReference type="AlphaFoldDB" id="A0A644Z7J8"/>
<evidence type="ECO:0000256" key="3">
    <source>
        <dbReference type="ARBA" id="ARBA00022989"/>
    </source>
</evidence>
<proteinExistence type="predicted"/>
<name>A0A644Z7J8_9ZZZZ</name>
<dbReference type="InterPro" id="IPR002797">
    <property type="entry name" value="Polysacc_synth"/>
</dbReference>
<feature type="transmembrane region" description="Helical" evidence="5">
    <location>
        <begin position="209"/>
        <end position="226"/>
    </location>
</feature>
<dbReference type="Pfam" id="PF01943">
    <property type="entry name" value="Polysacc_synt"/>
    <property type="match status" value="1"/>
</dbReference>
<protein>
    <submittedName>
        <fullName evidence="6">Uncharacterized protein</fullName>
    </submittedName>
</protein>
<feature type="transmembrane region" description="Helical" evidence="5">
    <location>
        <begin position="381"/>
        <end position="402"/>
    </location>
</feature>
<gene>
    <name evidence="6" type="ORF">SDC9_83208</name>
</gene>
<feature type="transmembrane region" description="Helical" evidence="5">
    <location>
        <begin position="144"/>
        <end position="164"/>
    </location>
</feature>
<dbReference type="CDD" id="cd13128">
    <property type="entry name" value="MATE_Wzx_like"/>
    <property type="match status" value="1"/>
</dbReference>
<organism evidence="6">
    <name type="scientific">bioreactor metagenome</name>
    <dbReference type="NCBI Taxonomy" id="1076179"/>
    <lineage>
        <taxon>unclassified sequences</taxon>
        <taxon>metagenomes</taxon>
        <taxon>ecological metagenomes</taxon>
    </lineage>
</organism>
<dbReference type="InterPro" id="IPR052556">
    <property type="entry name" value="PolySynth_Transporter"/>
</dbReference>
<feature type="transmembrane region" description="Helical" evidence="5">
    <location>
        <begin position="112"/>
        <end position="135"/>
    </location>
</feature>
<reference evidence="6" key="1">
    <citation type="submission" date="2019-08" db="EMBL/GenBank/DDBJ databases">
        <authorList>
            <person name="Kucharzyk K."/>
            <person name="Murdoch R.W."/>
            <person name="Higgins S."/>
            <person name="Loffler F."/>
        </authorList>
    </citation>
    <scope>NUCLEOTIDE SEQUENCE</scope>
</reference>
<dbReference type="GO" id="GO:0016020">
    <property type="term" value="C:membrane"/>
    <property type="evidence" value="ECO:0007669"/>
    <property type="project" value="UniProtKB-SubCell"/>
</dbReference>
<evidence type="ECO:0000256" key="1">
    <source>
        <dbReference type="ARBA" id="ARBA00004141"/>
    </source>
</evidence>
<feature type="transmembrane region" description="Helical" evidence="5">
    <location>
        <begin position="356"/>
        <end position="375"/>
    </location>
</feature>
<comment type="caution">
    <text evidence="6">The sequence shown here is derived from an EMBL/GenBank/DDBJ whole genome shotgun (WGS) entry which is preliminary data.</text>
</comment>
<feature type="transmembrane region" description="Helical" evidence="5">
    <location>
        <begin position="12"/>
        <end position="36"/>
    </location>
</feature>
<keyword evidence="3 5" id="KW-1133">Transmembrane helix</keyword>
<evidence type="ECO:0000256" key="4">
    <source>
        <dbReference type="ARBA" id="ARBA00023136"/>
    </source>
</evidence>
<accession>A0A644Z7J8</accession>
<feature type="transmembrane region" description="Helical" evidence="5">
    <location>
        <begin position="246"/>
        <end position="268"/>
    </location>
</feature>
<comment type="subcellular location">
    <subcellularLocation>
        <location evidence="1">Membrane</location>
        <topology evidence="1">Multi-pass membrane protein</topology>
    </subcellularLocation>
</comment>
<dbReference type="PANTHER" id="PTHR43424">
    <property type="entry name" value="LOCUS PUTATIVE PROTEIN 1-RELATED"/>
    <property type="match status" value="1"/>
</dbReference>
<evidence type="ECO:0000256" key="5">
    <source>
        <dbReference type="SAM" id="Phobius"/>
    </source>
</evidence>